<reference evidence="3" key="1">
    <citation type="journal article" date="2019" name="Int. J. Syst. Evol. Microbiol.">
        <title>The Global Catalogue of Microorganisms (GCM) 10K type strain sequencing project: providing services to taxonomists for standard genome sequencing and annotation.</title>
        <authorList>
            <consortium name="The Broad Institute Genomics Platform"/>
            <consortium name="The Broad Institute Genome Sequencing Center for Infectious Disease"/>
            <person name="Wu L."/>
            <person name="Ma J."/>
        </authorList>
    </citation>
    <scope>NUCLEOTIDE SEQUENCE [LARGE SCALE GENOMIC DNA]</scope>
    <source>
        <strain evidence="3">KCTC 42182</strain>
    </source>
</reference>
<evidence type="ECO:0000313" key="2">
    <source>
        <dbReference type="EMBL" id="MFC3674923.1"/>
    </source>
</evidence>
<gene>
    <name evidence="2" type="ORF">ACFOOQ_05155</name>
</gene>
<keyword evidence="3" id="KW-1185">Reference proteome</keyword>
<accession>A0ABV7VFE9</accession>
<comment type="caution">
    <text evidence="2">The sequence shown here is derived from an EMBL/GenBank/DDBJ whole genome shotgun (WGS) entry which is preliminary data.</text>
</comment>
<protein>
    <submittedName>
        <fullName evidence="2">Uncharacterized protein</fullName>
    </submittedName>
</protein>
<name>A0ABV7VFE9_9PROT</name>
<dbReference type="RefSeq" id="WP_379722512.1">
    <property type="nucleotide sequence ID" value="NZ_JBHRYJ010000001.1"/>
</dbReference>
<proteinExistence type="predicted"/>
<feature type="compositionally biased region" description="Low complexity" evidence="1">
    <location>
        <begin position="117"/>
        <end position="126"/>
    </location>
</feature>
<organism evidence="2 3">
    <name type="scientific">Ferrovibrio xuzhouensis</name>
    <dbReference type="NCBI Taxonomy" id="1576914"/>
    <lineage>
        <taxon>Bacteria</taxon>
        <taxon>Pseudomonadati</taxon>
        <taxon>Pseudomonadota</taxon>
        <taxon>Alphaproteobacteria</taxon>
        <taxon>Rhodospirillales</taxon>
        <taxon>Rhodospirillaceae</taxon>
        <taxon>Ferrovibrio</taxon>
    </lineage>
</organism>
<dbReference type="EMBL" id="JBHRYJ010000001">
    <property type="protein sequence ID" value="MFC3674923.1"/>
    <property type="molecule type" value="Genomic_DNA"/>
</dbReference>
<evidence type="ECO:0000256" key="1">
    <source>
        <dbReference type="SAM" id="MobiDB-lite"/>
    </source>
</evidence>
<feature type="region of interest" description="Disordered" evidence="1">
    <location>
        <begin position="92"/>
        <end position="168"/>
    </location>
</feature>
<feature type="compositionally biased region" description="Polar residues" evidence="1">
    <location>
        <begin position="158"/>
        <end position="168"/>
    </location>
</feature>
<sequence>MAGVGWGKGKREVIALKAEILALLASGATLKEAHDVLKSAGRITLGYTAFTIGVKAIRGPKASIPATPAQPLEVTPEVMAWLQSVPKIGAAALAPQPPATQQPDQLADHAGNQQSLPAAAATAAPAQRRVPIGAGVEPPVRKYGHYQSGEKDHWDGEPSNSNQGDDRK</sequence>
<dbReference type="Proteomes" id="UP001595711">
    <property type="component" value="Unassembled WGS sequence"/>
</dbReference>
<evidence type="ECO:0000313" key="3">
    <source>
        <dbReference type="Proteomes" id="UP001595711"/>
    </source>
</evidence>